<evidence type="ECO:0000256" key="4">
    <source>
        <dbReference type="ARBA" id="ARBA00023306"/>
    </source>
</evidence>
<feature type="domain" description="Cyclin-like" evidence="6">
    <location>
        <begin position="96"/>
        <end position="184"/>
    </location>
</feature>
<gene>
    <name evidence="7" type="ORF">H5410_054705</name>
</gene>
<dbReference type="Gene3D" id="1.10.472.10">
    <property type="entry name" value="Cyclin-like"/>
    <property type="match status" value="2"/>
</dbReference>
<dbReference type="SUPFAM" id="SSF47954">
    <property type="entry name" value="Cyclin-like"/>
    <property type="match status" value="1"/>
</dbReference>
<dbReference type="CDD" id="cd20543">
    <property type="entry name" value="CYCLIN_AtCycD-like_rpt1"/>
    <property type="match status" value="1"/>
</dbReference>
<dbReference type="InterPro" id="IPR006671">
    <property type="entry name" value="Cyclin_N"/>
</dbReference>
<dbReference type="PROSITE" id="PS00292">
    <property type="entry name" value="CYCLINS"/>
    <property type="match status" value="1"/>
</dbReference>
<sequence>MGENSNDLLLCTETKNLCFDDLDSVANNDQKIQEKSKVLSFDYGRSVALIDLLPSLSEESFCVMMEREKVFLPKDDYLKRLRIGDLDLNHRREAVNWIWKAHVHYGFGELSFCLSINYLDRFLSLYELPRGKIWTIQLLAVACLSLAVKMEEINVPLTVDLQVGEPKFLFEGKTIQRMELLVLSTLRWRMQAFTPCTFIDYFMRKMNLDEFPSMRLLLEDLTHAESKLHVVPFLDPEKIIKCLIQFLVGKIECSPSEIAAAVAMSVSWERPQAKDIDKAMSCFSIQVEKDRVMKCLELIQDLTLVSGTSATTAAAAATSVPQTPNGVLEAACLSYKSGEGTVPSCQNAKRRKLDTNIIS</sequence>
<dbReference type="InterPro" id="IPR039361">
    <property type="entry name" value="Cyclin"/>
</dbReference>
<dbReference type="PANTHER" id="PTHR10177">
    <property type="entry name" value="CYCLINS"/>
    <property type="match status" value="1"/>
</dbReference>
<dbReference type="OrthoDB" id="5590282at2759"/>
<protein>
    <recommendedName>
        <fullName evidence="6">Cyclin-like domain-containing protein</fullName>
    </recommendedName>
</protein>
<keyword evidence="8" id="KW-1185">Reference proteome</keyword>
<dbReference type="Pfam" id="PF02984">
    <property type="entry name" value="Cyclin_C"/>
    <property type="match status" value="1"/>
</dbReference>
<dbReference type="InterPro" id="IPR004367">
    <property type="entry name" value="Cyclin_C-dom"/>
</dbReference>
<keyword evidence="4" id="KW-0131">Cell cycle</keyword>
<evidence type="ECO:0000313" key="7">
    <source>
        <dbReference type="EMBL" id="KAG5574571.1"/>
    </source>
</evidence>
<dbReference type="InterPro" id="IPR036915">
    <property type="entry name" value="Cyclin-like_sf"/>
</dbReference>
<dbReference type="GO" id="GO:0051301">
    <property type="term" value="P:cell division"/>
    <property type="evidence" value="ECO:0007669"/>
    <property type="project" value="UniProtKB-KW"/>
</dbReference>
<comment type="caution">
    <text evidence="7">The sequence shown here is derived from an EMBL/GenBank/DDBJ whole genome shotgun (WGS) entry which is preliminary data.</text>
</comment>
<evidence type="ECO:0000256" key="5">
    <source>
        <dbReference type="RuleBase" id="RU000383"/>
    </source>
</evidence>
<dbReference type="InterPro" id="IPR013763">
    <property type="entry name" value="Cyclin-like_dom"/>
</dbReference>
<evidence type="ECO:0000256" key="3">
    <source>
        <dbReference type="ARBA" id="ARBA00023127"/>
    </source>
</evidence>
<reference evidence="7 8" key="1">
    <citation type="submission" date="2020-09" db="EMBL/GenBank/DDBJ databases">
        <title>De no assembly of potato wild relative species, Solanum commersonii.</title>
        <authorList>
            <person name="Cho K."/>
        </authorList>
    </citation>
    <scope>NUCLEOTIDE SEQUENCE [LARGE SCALE GENOMIC DNA]</scope>
    <source>
        <strain evidence="7">LZ3.2</strain>
        <tissue evidence="7">Leaf</tissue>
    </source>
</reference>
<organism evidence="7 8">
    <name type="scientific">Solanum commersonii</name>
    <name type="common">Commerson's wild potato</name>
    <name type="synonym">Commerson's nightshade</name>
    <dbReference type="NCBI Taxonomy" id="4109"/>
    <lineage>
        <taxon>Eukaryota</taxon>
        <taxon>Viridiplantae</taxon>
        <taxon>Streptophyta</taxon>
        <taxon>Embryophyta</taxon>
        <taxon>Tracheophyta</taxon>
        <taxon>Spermatophyta</taxon>
        <taxon>Magnoliopsida</taxon>
        <taxon>eudicotyledons</taxon>
        <taxon>Gunneridae</taxon>
        <taxon>Pentapetalae</taxon>
        <taxon>asterids</taxon>
        <taxon>lamiids</taxon>
        <taxon>Solanales</taxon>
        <taxon>Solanaceae</taxon>
        <taxon>Solanoideae</taxon>
        <taxon>Solaneae</taxon>
        <taxon>Solanum</taxon>
    </lineage>
</organism>
<dbReference type="FunFam" id="1.10.472.10:FF:000034">
    <property type="entry name" value="D2/4-type cyclin"/>
    <property type="match status" value="1"/>
</dbReference>
<evidence type="ECO:0000256" key="1">
    <source>
        <dbReference type="ARBA" id="ARBA00009065"/>
    </source>
</evidence>
<dbReference type="Proteomes" id="UP000824120">
    <property type="component" value="Chromosome 11"/>
</dbReference>
<evidence type="ECO:0000256" key="2">
    <source>
        <dbReference type="ARBA" id="ARBA00022618"/>
    </source>
</evidence>
<evidence type="ECO:0000313" key="8">
    <source>
        <dbReference type="Proteomes" id="UP000824120"/>
    </source>
</evidence>
<comment type="similarity">
    <text evidence="1">Belongs to the cyclin family. Cyclin D subfamily.</text>
</comment>
<proteinExistence type="inferred from homology"/>
<keyword evidence="2" id="KW-0132">Cell division</keyword>
<accession>A0A9J5WFN2</accession>
<name>A0A9J5WFN2_SOLCO</name>
<dbReference type="SMART" id="SM00385">
    <property type="entry name" value="CYCLIN"/>
    <property type="match status" value="1"/>
</dbReference>
<dbReference type="EMBL" id="JACXVP010000011">
    <property type="protein sequence ID" value="KAG5574571.1"/>
    <property type="molecule type" value="Genomic_DNA"/>
</dbReference>
<dbReference type="Pfam" id="PF00134">
    <property type="entry name" value="Cyclin_N"/>
    <property type="match status" value="1"/>
</dbReference>
<evidence type="ECO:0000259" key="6">
    <source>
        <dbReference type="SMART" id="SM00385"/>
    </source>
</evidence>
<dbReference type="InterPro" id="IPR048258">
    <property type="entry name" value="Cyclins_cyclin-box"/>
</dbReference>
<dbReference type="AlphaFoldDB" id="A0A9J5WFN2"/>
<keyword evidence="3 5" id="KW-0195">Cyclin</keyword>